<dbReference type="Gene3D" id="3.40.50.2000">
    <property type="entry name" value="Glycogen Phosphorylase B"/>
    <property type="match status" value="1"/>
</dbReference>
<sequence length="161" mass="17548">MIFVTVGTQLPFDRLIEAIDTIAPSLGEPVFAQTGASTYTPRNIEWSARIRPIEVDAYFAKARVVVAHAGIGTILTCQRVGRPVILFPRLVAHGEHRNDHQMATVGQLEGRPGLYVARTGEELHALLAQDLAPPPGTDVVPEGRQRLMQHLDSVIRSAGAR</sequence>
<dbReference type="Proteomes" id="UP000584663">
    <property type="component" value="Unassembled WGS sequence"/>
</dbReference>
<feature type="domain" description="Glycosyl transferase family 28 C-terminal" evidence="1">
    <location>
        <begin position="1"/>
        <end position="131"/>
    </location>
</feature>
<keyword evidence="4" id="KW-1185">Reference proteome</keyword>
<accession>A0AA41DBS3</accession>
<evidence type="ECO:0000259" key="1">
    <source>
        <dbReference type="Pfam" id="PF04101"/>
    </source>
</evidence>
<dbReference type="Proteomes" id="UP000704529">
    <property type="component" value="Unassembled WGS sequence"/>
</dbReference>
<dbReference type="EMBL" id="JAFHKU010000126">
    <property type="protein sequence ID" value="MBN3558266.1"/>
    <property type="molecule type" value="Genomic_DNA"/>
</dbReference>
<dbReference type="SUPFAM" id="SSF53756">
    <property type="entry name" value="UDP-Glycosyltransferase/glycogen phosphorylase"/>
    <property type="match status" value="1"/>
</dbReference>
<proteinExistence type="predicted"/>
<dbReference type="EMBL" id="JACHNX010000018">
    <property type="protein sequence ID" value="MBB4611048.1"/>
    <property type="molecule type" value="Genomic_DNA"/>
</dbReference>
<reference evidence="2 4" key="1">
    <citation type="submission" date="2020-08" db="EMBL/GenBank/DDBJ databases">
        <title>Genomic Encyclopedia of Type Strains, Phase IV (KMG-IV): sequencing the most valuable type-strain genomes for metagenomic binning, comparative biology and taxonomic classification.</title>
        <authorList>
            <person name="Goeker M."/>
        </authorList>
    </citation>
    <scope>NUCLEOTIDE SEQUENCE [LARGE SCALE GENOMIC DNA]</scope>
    <source>
        <strain evidence="2 4">DSM 14562</strain>
    </source>
</reference>
<organism evidence="3 5">
    <name type="scientific">Sphingomonas yabuuchiae</name>
    <dbReference type="NCBI Taxonomy" id="172044"/>
    <lineage>
        <taxon>Bacteria</taxon>
        <taxon>Pseudomonadati</taxon>
        <taxon>Pseudomonadota</taxon>
        <taxon>Alphaproteobacteria</taxon>
        <taxon>Sphingomonadales</taxon>
        <taxon>Sphingomonadaceae</taxon>
        <taxon>Sphingomonas</taxon>
    </lineage>
</organism>
<gene>
    <name evidence="2" type="ORF">GGQ89_003288</name>
    <name evidence="3" type="ORF">JYA60_08510</name>
</gene>
<dbReference type="InterPro" id="IPR007235">
    <property type="entry name" value="Glyco_trans_28_C"/>
</dbReference>
<dbReference type="AlphaFoldDB" id="A0AA41DBS3"/>
<protein>
    <submittedName>
        <fullName evidence="3">Glucuronosyltransferase</fullName>
    </submittedName>
    <submittedName>
        <fullName evidence="2">UDP-N-acetylglucosamine transferase subunit ALG13</fullName>
    </submittedName>
</protein>
<evidence type="ECO:0000313" key="2">
    <source>
        <dbReference type="EMBL" id="MBB4611048.1"/>
    </source>
</evidence>
<evidence type="ECO:0000313" key="4">
    <source>
        <dbReference type="Proteomes" id="UP000584663"/>
    </source>
</evidence>
<dbReference type="GO" id="GO:0016758">
    <property type="term" value="F:hexosyltransferase activity"/>
    <property type="evidence" value="ECO:0007669"/>
    <property type="project" value="InterPro"/>
</dbReference>
<dbReference type="RefSeq" id="WP_076715914.1">
    <property type="nucleotide sequence ID" value="NZ_JACHNX010000018.1"/>
</dbReference>
<reference evidence="3" key="2">
    <citation type="submission" date="2021-01" db="EMBL/GenBank/DDBJ databases">
        <title>Genome Sequencing of Type Strains.</title>
        <authorList>
            <person name="Lemaire J.F."/>
            <person name="Inderbitzin P."/>
            <person name="Collins S.B."/>
            <person name="Wespe N."/>
            <person name="Knight-Connoni V."/>
        </authorList>
    </citation>
    <scope>NUCLEOTIDE SEQUENCE</scope>
    <source>
        <strain evidence="3">DSM 14562</strain>
    </source>
</reference>
<evidence type="ECO:0000313" key="5">
    <source>
        <dbReference type="Proteomes" id="UP000704529"/>
    </source>
</evidence>
<comment type="caution">
    <text evidence="3">The sequence shown here is derived from an EMBL/GenBank/DDBJ whole genome shotgun (WGS) entry which is preliminary data.</text>
</comment>
<evidence type="ECO:0000313" key="3">
    <source>
        <dbReference type="EMBL" id="MBN3558266.1"/>
    </source>
</evidence>
<dbReference type="Pfam" id="PF04101">
    <property type="entry name" value="Glyco_tran_28_C"/>
    <property type="match status" value="1"/>
</dbReference>
<name>A0AA41DBS3_9SPHN</name>
<keyword evidence="2" id="KW-0808">Transferase</keyword>